<dbReference type="InterPro" id="IPR018309">
    <property type="entry name" value="Tscrpt_reg_PadR_C"/>
</dbReference>
<protein>
    <submittedName>
        <fullName evidence="2">Transcriptional regulator PadR</fullName>
    </submittedName>
</protein>
<evidence type="ECO:0000313" key="3">
    <source>
        <dbReference type="Proteomes" id="UP000004508"/>
    </source>
</evidence>
<evidence type="ECO:0000313" key="2">
    <source>
        <dbReference type="EMBL" id="EFH84467.1"/>
    </source>
</evidence>
<dbReference type="InterPro" id="IPR036390">
    <property type="entry name" value="WH_DNA-bd_sf"/>
</dbReference>
<organism evidence="2 3">
    <name type="scientific">Ktedonobacter racemifer DSM 44963</name>
    <dbReference type="NCBI Taxonomy" id="485913"/>
    <lineage>
        <taxon>Bacteria</taxon>
        <taxon>Bacillati</taxon>
        <taxon>Chloroflexota</taxon>
        <taxon>Ktedonobacteria</taxon>
        <taxon>Ktedonobacterales</taxon>
        <taxon>Ktedonobacteraceae</taxon>
        <taxon>Ktedonobacter</taxon>
    </lineage>
</organism>
<dbReference type="AlphaFoldDB" id="D6TW84"/>
<feature type="domain" description="Transcription regulator PadR C-terminal" evidence="1">
    <location>
        <begin position="75"/>
        <end position="156"/>
    </location>
</feature>
<reference evidence="2 3" key="1">
    <citation type="journal article" date="2011" name="Stand. Genomic Sci.">
        <title>Non-contiguous finished genome sequence and contextual data of the filamentous soil bacterium Ktedonobacter racemifer type strain (SOSP1-21).</title>
        <authorList>
            <person name="Chang Y.J."/>
            <person name="Land M."/>
            <person name="Hauser L."/>
            <person name="Chertkov O."/>
            <person name="Del Rio T.G."/>
            <person name="Nolan M."/>
            <person name="Copeland A."/>
            <person name="Tice H."/>
            <person name="Cheng J.F."/>
            <person name="Lucas S."/>
            <person name="Han C."/>
            <person name="Goodwin L."/>
            <person name="Pitluck S."/>
            <person name="Ivanova N."/>
            <person name="Ovchinikova G."/>
            <person name="Pati A."/>
            <person name="Chen A."/>
            <person name="Palaniappan K."/>
            <person name="Mavromatis K."/>
            <person name="Liolios K."/>
            <person name="Brettin T."/>
            <person name="Fiebig A."/>
            <person name="Rohde M."/>
            <person name="Abt B."/>
            <person name="Goker M."/>
            <person name="Detter J.C."/>
            <person name="Woyke T."/>
            <person name="Bristow J."/>
            <person name="Eisen J.A."/>
            <person name="Markowitz V."/>
            <person name="Hugenholtz P."/>
            <person name="Kyrpides N.C."/>
            <person name="Klenk H.P."/>
            <person name="Lapidus A."/>
        </authorList>
    </citation>
    <scope>NUCLEOTIDE SEQUENCE [LARGE SCALE GENOMIC DNA]</scope>
    <source>
        <strain evidence="3">DSM 44963</strain>
    </source>
</reference>
<accession>D6TW84</accession>
<gene>
    <name evidence="2" type="ORF">Krac_5516</name>
</gene>
<keyword evidence="3" id="KW-1185">Reference proteome</keyword>
<dbReference type="Pfam" id="PF10400">
    <property type="entry name" value="Vir_act_alpha_C"/>
    <property type="match status" value="1"/>
</dbReference>
<dbReference type="Gene3D" id="6.10.140.190">
    <property type="match status" value="1"/>
</dbReference>
<comment type="caution">
    <text evidence="2">The sequence shown here is derived from an EMBL/GenBank/DDBJ whole genome shotgun (WGS) entry which is preliminary data.</text>
</comment>
<dbReference type="STRING" id="485913.Krac_5516"/>
<dbReference type="SUPFAM" id="SSF46785">
    <property type="entry name" value="Winged helix' DNA-binding domain"/>
    <property type="match status" value="1"/>
</dbReference>
<dbReference type="Proteomes" id="UP000004508">
    <property type="component" value="Unassembled WGS sequence"/>
</dbReference>
<sequence length="161" mass="18706">MQVRRESRDLWRKRLSLFTAKIVTDPLPEFTRRQKPSRFDNRSLSVNPLWLNAVQPGAFYGQPARNDAHVPHSPLIQVFFASILSNAEVIQLLEQQHTAHSERLASYQQLVRFPLDALVGAPGVSRRQMLRRLTLEQGVKREQAYIDWLEEAIEVVRRLPE</sequence>
<dbReference type="EMBL" id="ADVG01000003">
    <property type="protein sequence ID" value="EFH84467.1"/>
    <property type="molecule type" value="Genomic_DNA"/>
</dbReference>
<proteinExistence type="predicted"/>
<dbReference type="eggNOG" id="COG1695">
    <property type="taxonomic scope" value="Bacteria"/>
</dbReference>
<dbReference type="InParanoid" id="D6TW84"/>
<evidence type="ECO:0000259" key="1">
    <source>
        <dbReference type="Pfam" id="PF10400"/>
    </source>
</evidence>
<name>D6TW84_KTERA</name>